<dbReference type="InterPro" id="IPR002545">
    <property type="entry name" value="CheW-lke_dom"/>
</dbReference>
<dbReference type="InterPro" id="IPR039315">
    <property type="entry name" value="CheW"/>
</dbReference>
<evidence type="ECO:0000259" key="1">
    <source>
        <dbReference type="PROSITE" id="PS50851"/>
    </source>
</evidence>
<dbReference type="Pfam" id="PF01584">
    <property type="entry name" value="CheW"/>
    <property type="match status" value="1"/>
</dbReference>
<keyword evidence="3" id="KW-1185">Reference proteome</keyword>
<gene>
    <name evidence="2" type="primary">cheW-1_1</name>
    <name evidence="2" type="ORF">GCM10007860_17070</name>
</gene>
<evidence type="ECO:0000313" key="3">
    <source>
        <dbReference type="Proteomes" id="UP001156836"/>
    </source>
</evidence>
<sequence>MSNANLPTQGGATALAERGASRQYLTFTLGGELFAMPIEQIREIIEFGGMTEIPLMPGFLRGVINMRGAVVPVIDLAVRFGRERTEIARRTCIVIIELEQEGQMLLLGVLVDAVNEVLTVEPGQVEPRPAFGARIRAEFIEGMINLDQRFVIALDIRLVLSVDELATLIGMAAETGATAGE</sequence>
<proteinExistence type="predicted"/>
<dbReference type="PANTHER" id="PTHR22617:SF41">
    <property type="entry name" value="CHEMOTAXIS SIGNAL TRANSDUCTION SYSTEM ADAPTOR PROTEIN CHEW"/>
    <property type="match status" value="1"/>
</dbReference>
<dbReference type="SMART" id="SM00260">
    <property type="entry name" value="CheW"/>
    <property type="match status" value="1"/>
</dbReference>
<evidence type="ECO:0000313" key="2">
    <source>
        <dbReference type="EMBL" id="GLS04560.1"/>
    </source>
</evidence>
<feature type="domain" description="CheW-like" evidence="1">
    <location>
        <begin position="21"/>
        <end position="165"/>
    </location>
</feature>
<dbReference type="Gene3D" id="2.40.50.180">
    <property type="entry name" value="CheA-289, Domain 4"/>
    <property type="match status" value="1"/>
</dbReference>
<dbReference type="InterPro" id="IPR036061">
    <property type="entry name" value="CheW-like_dom_sf"/>
</dbReference>
<dbReference type="PROSITE" id="PS50851">
    <property type="entry name" value="CHEW"/>
    <property type="match status" value="1"/>
</dbReference>
<dbReference type="Gene3D" id="2.30.30.40">
    <property type="entry name" value="SH3 Domains"/>
    <property type="match status" value="1"/>
</dbReference>
<dbReference type="SUPFAM" id="SSF50341">
    <property type="entry name" value="CheW-like"/>
    <property type="match status" value="1"/>
</dbReference>
<reference evidence="3" key="1">
    <citation type="journal article" date="2019" name="Int. J. Syst. Evol. Microbiol.">
        <title>The Global Catalogue of Microorganisms (GCM) 10K type strain sequencing project: providing services to taxonomists for standard genome sequencing and annotation.</title>
        <authorList>
            <consortium name="The Broad Institute Genomics Platform"/>
            <consortium name="The Broad Institute Genome Sequencing Center for Infectious Disease"/>
            <person name="Wu L."/>
            <person name="Ma J."/>
        </authorList>
    </citation>
    <scope>NUCLEOTIDE SEQUENCE [LARGE SCALE GENOMIC DNA]</scope>
    <source>
        <strain evidence="3">NBRC 104970</strain>
    </source>
</reference>
<protein>
    <submittedName>
        <fullName evidence="2">Chemotaxis protein CheW</fullName>
    </submittedName>
</protein>
<dbReference type="RefSeq" id="WP_018748181.1">
    <property type="nucleotide sequence ID" value="NZ_BSOZ01000020.1"/>
</dbReference>
<dbReference type="Proteomes" id="UP001156836">
    <property type="component" value="Unassembled WGS sequence"/>
</dbReference>
<organism evidence="2 3">
    <name type="scientific">Chitiniphilus shinanonensis</name>
    <dbReference type="NCBI Taxonomy" id="553088"/>
    <lineage>
        <taxon>Bacteria</taxon>
        <taxon>Pseudomonadati</taxon>
        <taxon>Pseudomonadota</taxon>
        <taxon>Betaproteobacteria</taxon>
        <taxon>Neisseriales</taxon>
        <taxon>Chitinibacteraceae</taxon>
        <taxon>Chitiniphilus</taxon>
    </lineage>
</organism>
<dbReference type="PANTHER" id="PTHR22617">
    <property type="entry name" value="CHEMOTAXIS SENSOR HISTIDINE KINASE-RELATED"/>
    <property type="match status" value="1"/>
</dbReference>
<accession>A0ABQ6BRE2</accession>
<name>A0ABQ6BRE2_9NEIS</name>
<dbReference type="EMBL" id="BSOZ01000020">
    <property type="protein sequence ID" value="GLS04560.1"/>
    <property type="molecule type" value="Genomic_DNA"/>
</dbReference>
<comment type="caution">
    <text evidence="2">The sequence shown here is derived from an EMBL/GenBank/DDBJ whole genome shotgun (WGS) entry which is preliminary data.</text>
</comment>